<keyword evidence="1" id="KW-1133">Transmembrane helix</keyword>
<protein>
    <recommendedName>
        <fullName evidence="4">DUF2802 domain-containing protein</fullName>
    </recommendedName>
</protein>
<evidence type="ECO:0000313" key="2">
    <source>
        <dbReference type="EMBL" id="PWN54973.1"/>
    </source>
</evidence>
<evidence type="ECO:0000256" key="1">
    <source>
        <dbReference type="SAM" id="Phobius"/>
    </source>
</evidence>
<keyword evidence="1" id="KW-0472">Membrane</keyword>
<gene>
    <name evidence="2" type="ORF">DEH80_14635</name>
</gene>
<dbReference type="AlphaFoldDB" id="A0A383XQR9"/>
<evidence type="ECO:0008006" key="4">
    <source>
        <dbReference type="Google" id="ProtNLM"/>
    </source>
</evidence>
<accession>A0A383XQR9</accession>
<feature type="transmembrane region" description="Helical" evidence="1">
    <location>
        <begin position="6"/>
        <end position="25"/>
    </location>
</feature>
<organism evidence="2 3">
    <name type="scientific">Abyssibacter profundi</name>
    <dbReference type="NCBI Taxonomy" id="2182787"/>
    <lineage>
        <taxon>Bacteria</taxon>
        <taxon>Pseudomonadati</taxon>
        <taxon>Pseudomonadota</taxon>
        <taxon>Gammaproteobacteria</taxon>
        <taxon>Chromatiales</taxon>
        <taxon>Oceanococcaceae</taxon>
        <taxon>Abyssibacter</taxon>
    </lineage>
</organism>
<evidence type="ECO:0000313" key="3">
    <source>
        <dbReference type="Proteomes" id="UP000251800"/>
    </source>
</evidence>
<proteinExistence type="predicted"/>
<keyword evidence="3" id="KW-1185">Reference proteome</keyword>
<dbReference type="Proteomes" id="UP000251800">
    <property type="component" value="Unassembled WGS sequence"/>
</dbReference>
<name>A0A383XQR9_9GAMM</name>
<dbReference type="RefSeq" id="WP_109721263.1">
    <property type="nucleotide sequence ID" value="NZ_QEQK01000015.1"/>
</dbReference>
<keyword evidence="1" id="KW-0812">Transmembrane</keyword>
<reference evidence="2 3" key="1">
    <citation type="submission" date="2018-05" db="EMBL/GenBank/DDBJ databases">
        <title>Abyssibacter profundi OUC007T gen. nov., sp. nov, a marine bacterium isolated from seawater of the Mariana Trench.</title>
        <authorList>
            <person name="Zhou S."/>
        </authorList>
    </citation>
    <scope>NUCLEOTIDE SEQUENCE [LARGE SCALE GENOMIC DNA]</scope>
    <source>
        <strain evidence="2 3">OUC007</strain>
    </source>
</reference>
<sequence length="141" mass="15297">MAPELLVMVGASVMGCGCVAGLWLVTHRLQRLAEAQQQLVGQQTADRATVGALGRAIQQLRVECNHMAAQAAGRDDLRDALAQIDRVADAQRALERRWGLEHARSLARDGIATDLLVKEYGLTPAEARLIARLEPNTVQAH</sequence>
<dbReference type="EMBL" id="QEQK01000015">
    <property type="protein sequence ID" value="PWN54973.1"/>
    <property type="molecule type" value="Genomic_DNA"/>
</dbReference>
<comment type="caution">
    <text evidence="2">The sequence shown here is derived from an EMBL/GenBank/DDBJ whole genome shotgun (WGS) entry which is preliminary data.</text>
</comment>